<dbReference type="InterPro" id="IPR036318">
    <property type="entry name" value="FAD-bd_PCMH-like_sf"/>
</dbReference>
<evidence type="ECO:0000256" key="2">
    <source>
        <dbReference type="ARBA" id="ARBA00005466"/>
    </source>
</evidence>
<dbReference type="PANTHER" id="PTHR42973">
    <property type="entry name" value="BINDING OXIDOREDUCTASE, PUTATIVE (AFU_ORTHOLOGUE AFUA_1G17690)-RELATED"/>
    <property type="match status" value="1"/>
</dbReference>
<keyword evidence="6" id="KW-0732">Signal</keyword>
<keyword evidence="4" id="KW-0274">FAD</keyword>
<dbReference type="InterPro" id="IPR016166">
    <property type="entry name" value="FAD-bd_PCMH"/>
</dbReference>
<evidence type="ECO:0000313" key="9">
    <source>
        <dbReference type="Proteomes" id="UP000094444"/>
    </source>
</evidence>
<evidence type="ECO:0000256" key="1">
    <source>
        <dbReference type="ARBA" id="ARBA00001974"/>
    </source>
</evidence>
<dbReference type="GO" id="GO:0071949">
    <property type="term" value="F:FAD binding"/>
    <property type="evidence" value="ECO:0007669"/>
    <property type="project" value="InterPro"/>
</dbReference>
<feature type="signal peptide" evidence="6">
    <location>
        <begin position="1"/>
        <end position="31"/>
    </location>
</feature>
<dbReference type="InterPro" id="IPR050416">
    <property type="entry name" value="FAD-linked_Oxidoreductase"/>
</dbReference>
<feature type="domain" description="FAD-binding PCMH-type" evidence="7">
    <location>
        <begin position="84"/>
        <end position="254"/>
    </location>
</feature>
<dbReference type="Gene3D" id="3.40.462.20">
    <property type="match status" value="1"/>
</dbReference>
<dbReference type="Proteomes" id="UP000094444">
    <property type="component" value="Unassembled WGS sequence"/>
</dbReference>
<reference evidence="8" key="1">
    <citation type="submission" date="2017-09" db="EMBL/GenBank/DDBJ databases">
        <title>Polyketide synthases of a Diaporthe helianthi virulent isolate.</title>
        <authorList>
            <person name="Baroncelli R."/>
        </authorList>
    </citation>
    <scope>NUCLEOTIDE SEQUENCE [LARGE SCALE GENOMIC DNA]</scope>
    <source>
        <strain evidence="8">7/96</strain>
    </source>
</reference>
<dbReference type="EMBL" id="MAVT02002432">
    <property type="protein sequence ID" value="POS69298.1"/>
    <property type="molecule type" value="Genomic_DNA"/>
</dbReference>
<dbReference type="STRING" id="158607.A0A2P5HGC1"/>
<keyword evidence="5" id="KW-0560">Oxidoreductase</keyword>
<dbReference type="OrthoDB" id="9996127at2759"/>
<dbReference type="InterPro" id="IPR016169">
    <property type="entry name" value="FAD-bd_PCMH_sub2"/>
</dbReference>
<dbReference type="Pfam" id="PF01565">
    <property type="entry name" value="FAD_binding_4"/>
    <property type="match status" value="1"/>
</dbReference>
<dbReference type="GO" id="GO:0016491">
    <property type="term" value="F:oxidoreductase activity"/>
    <property type="evidence" value="ECO:0007669"/>
    <property type="project" value="UniProtKB-KW"/>
</dbReference>
<evidence type="ECO:0000259" key="7">
    <source>
        <dbReference type="PROSITE" id="PS51387"/>
    </source>
</evidence>
<comment type="similarity">
    <text evidence="2">Belongs to the oxygen-dependent FAD-linked oxidoreductase family.</text>
</comment>
<evidence type="ECO:0000256" key="5">
    <source>
        <dbReference type="ARBA" id="ARBA00023002"/>
    </source>
</evidence>
<evidence type="ECO:0000256" key="3">
    <source>
        <dbReference type="ARBA" id="ARBA00022630"/>
    </source>
</evidence>
<proteinExistence type="inferred from homology"/>
<evidence type="ECO:0000313" key="8">
    <source>
        <dbReference type="EMBL" id="POS69298.1"/>
    </source>
</evidence>
<protein>
    <recommendedName>
        <fullName evidence="7">FAD-binding PCMH-type domain-containing protein</fullName>
    </recommendedName>
</protein>
<comment type="caution">
    <text evidence="8">The sequence shown here is derived from an EMBL/GenBank/DDBJ whole genome shotgun (WGS) entry which is preliminary data.</text>
</comment>
<keyword evidence="3" id="KW-0285">Flavoprotein</keyword>
<feature type="chain" id="PRO_5015106770" description="FAD-binding PCMH-type domain-containing protein" evidence="6">
    <location>
        <begin position="32"/>
        <end position="518"/>
    </location>
</feature>
<dbReference type="PROSITE" id="PS51387">
    <property type="entry name" value="FAD_PCMH"/>
    <property type="match status" value="1"/>
</dbReference>
<dbReference type="InterPro" id="IPR006094">
    <property type="entry name" value="Oxid_FAD_bind_N"/>
</dbReference>
<evidence type="ECO:0000256" key="6">
    <source>
        <dbReference type="SAM" id="SignalP"/>
    </source>
</evidence>
<gene>
    <name evidence="8" type="ORF">DHEL01_v212307</name>
</gene>
<dbReference type="Gene3D" id="3.30.465.10">
    <property type="match status" value="1"/>
</dbReference>
<dbReference type="InParanoid" id="A0A2P5HGC1"/>
<sequence>MSRSPGFSLRRLHMKVLIAVGTWTLSSVCQSLPQGSGVRGVLCNQRPLDFDLSPLVPRLSPTARVIYPNDTAAFDVATSRWSSYETPTISVVVVPGTEDDVAETVKFAAKFNIPFLAANGGHGAISTVGRMQSGIEIWMNQLQSVEIADDGQTVTIGGGALSTNVTQALWAAGKQTVTGACECTSILGPGLGGGHGWLQGRHGLVSDQFVSMNIVLANGTLTTIDSSSDLWWAMQGAGHNFGIVTSVTSKIYDVEYPDWAYKSYIFTGDKFTDVYNNVNQHLFMNGTPPVDIANYAFLFNDPTTSDKPLLMFYILQEGVTTVDSQYTTPFDELGATTTTAASGSYTEIPTWTAMSLNDVVCQDAGTAGLRFPVDLLEYNVTALKNAYDIFATATQETPALNGSIFLFEGYSNQGVQSVPHESTAVSYRGDRLLVAPVLVFEPDGGALDAKAISVGQEIRDAIRAGTGRDEFHAYVNYAFGTETKQEMYGYERWRQNKLLKLKNKYDPKRRFSFYAPIA</sequence>
<dbReference type="SUPFAM" id="SSF56176">
    <property type="entry name" value="FAD-binding/transporter-associated domain-like"/>
    <property type="match status" value="1"/>
</dbReference>
<dbReference type="AlphaFoldDB" id="A0A2P5HGC1"/>
<organism evidence="8 9">
    <name type="scientific">Diaporthe helianthi</name>
    <dbReference type="NCBI Taxonomy" id="158607"/>
    <lineage>
        <taxon>Eukaryota</taxon>
        <taxon>Fungi</taxon>
        <taxon>Dikarya</taxon>
        <taxon>Ascomycota</taxon>
        <taxon>Pezizomycotina</taxon>
        <taxon>Sordariomycetes</taxon>
        <taxon>Sordariomycetidae</taxon>
        <taxon>Diaporthales</taxon>
        <taxon>Diaporthaceae</taxon>
        <taxon>Diaporthe</taxon>
    </lineage>
</organism>
<dbReference type="PANTHER" id="PTHR42973:SF9">
    <property type="entry name" value="FAD-BINDING PCMH-TYPE DOMAIN-CONTAINING PROTEIN-RELATED"/>
    <property type="match status" value="1"/>
</dbReference>
<comment type="cofactor">
    <cofactor evidence="1">
        <name>FAD</name>
        <dbReference type="ChEBI" id="CHEBI:57692"/>
    </cofactor>
</comment>
<accession>A0A2P5HGC1</accession>
<name>A0A2P5HGC1_DIAHE</name>
<keyword evidence="9" id="KW-1185">Reference proteome</keyword>
<evidence type="ECO:0000256" key="4">
    <source>
        <dbReference type="ARBA" id="ARBA00022827"/>
    </source>
</evidence>